<protein>
    <recommendedName>
        <fullName evidence="7">Meiotically up-regulated gene 152 protein</fullName>
    </recommendedName>
</protein>
<feature type="region of interest" description="Disordered" evidence="2">
    <location>
        <begin position="272"/>
        <end position="371"/>
    </location>
</feature>
<dbReference type="InterPro" id="IPR017930">
    <property type="entry name" value="Myb_dom"/>
</dbReference>
<feature type="compositionally biased region" description="Acidic residues" evidence="2">
    <location>
        <begin position="778"/>
        <end position="791"/>
    </location>
</feature>
<dbReference type="SUPFAM" id="SSF46689">
    <property type="entry name" value="Homeodomain-like"/>
    <property type="match status" value="2"/>
</dbReference>
<dbReference type="PANTHER" id="PTHR46734">
    <property type="entry name" value="TELOMERIC REPEAT-BINDING FACTOR 1 TERF1"/>
    <property type="match status" value="1"/>
</dbReference>
<feature type="compositionally biased region" description="Acidic residues" evidence="2">
    <location>
        <begin position="338"/>
        <end position="351"/>
    </location>
</feature>
<dbReference type="InterPro" id="IPR009057">
    <property type="entry name" value="Homeodomain-like_sf"/>
</dbReference>
<feature type="compositionally biased region" description="Low complexity" evidence="2">
    <location>
        <begin position="1024"/>
        <end position="1033"/>
    </location>
</feature>
<feature type="domain" description="Myb-like" evidence="3">
    <location>
        <begin position="186"/>
        <end position="240"/>
    </location>
</feature>
<feature type="domain" description="HTH myb-type" evidence="4">
    <location>
        <begin position="98"/>
        <end position="157"/>
    </location>
</feature>
<evidence type="ECO:0000313" key="6">
    <source>
        <dbReference type="Proteomes" id="UP001163828"/>
    </source>
</evidence>
<dbReference type="Gene3D" id="1.10.10.60">
    <property type="entry name" value="Homeodomain-like"/>
    <property type="match status" value="1"/>
</dbReference>
<dbReference type="PROSITE" id="PS50090">
    <property type="entry name" value="MYB_LIKE"/>
    <property type="match status" value="2"/>
</dbReference>
<feature type="region of interest" description="Disordered" evidence="2">
    <location>
        <begin position="1077"/>
        <end position="1106"/>
    </location>
</feature>
<gene>
    <name evidence="5" type="ORF">F5050DRAFT_339126</name>
</gene>
<organism evidence="5 6">
    <name type="scientific">Lentinula boryana</name>
    <dbReference type="NCBI Taxonomy" id="40481"/>
    <lineage>
        <taxon>Eukaryota</taxon>
        <taxon>Fungi</taxon>
        <taxon>Dikarya</taxon>
        <taxon>Basidiomycota</taxon>
        <taxon>Agaricomycotina</taxon>
        <taxon>Agaricomycetes</taxon>
        <taxon>Agaricomycetidae</taxon>
        <taxon>Agaricales</taxon>
        <taxon>Marasmiineae</taxon>
        <taxon>Omphalotaceae</taxon>
        <taxon>Lentinula</taxon>
    </lineage>
</organism>
<comment type="caution">
    <text evidence="5">The sequence shown here is derived from an EMBL/GenBank/DDBJ whole genome shotgun (WGS) entry which is preliminary data.</text>
</comment>
<feature type="compositionally biased region" description="Low complexity" evidence="2">
    <location>
        <begin position="714"/>
        <end position="735"/>
    </location>
</feature>
<name>A0ABQ8Q9L3_9AGAR</name>
<feature type="compositionally biased region" description="Polar residues" evidence="2">
    <location>
        <begin position="272"/>
        <end position="286"/>
    </location>
</feature>
<dbReference type="EMBL" id="MU790663">
    <property type="protein sequence ID" value="KAJ3995225.1"/>
    <property type="molecule type" value="Genomic_DNA"/>
</dbReference>
<feature type="domain" description="Myb-like" evidence="3">
    <location>
        <begin position="98"/>
        <end position="153"/>
    </location>
</feature>
<evidence type="ECO:0000259" key="3">
    <source>
        <dbReference type="PROSITE" id="PS50090"/>
    </source>
</evidence>
<dbReference type="PROSITE" id="PS51294">
    <property type="entry name" value="HTH_MYB"/>
    <property type="match status" value="2"/>
</dbReference>
<evidence type="ECO:0000256" key="1">
    <source>
        <dbReference type="ARBA" id="ARBA00023242"/>
    </source>
</evidence>
<feature type="compositionally biased region" description="Low complexity" evidence="2">
    <location>
        <begin position="884"/>
        <end position="898"/>
    </location>
</feature>
<feature type="compositionally biased region" description="Basic residues" evidence="2">
    <location>
        <begin position="805"/>
        <end position="815"/>
    </location>
</feature>
<dbReference type="InterPro" id="IPR001005">
    <property type="entry name" value="SANT/Myb"/>
</dbReference>
<reference evidence="5" key="1">
    <citation type="submission" date="2022-08" db="EMBL/GenBank/DDBJ databases">
        <authorList>
            <consortium name="DOE Joint Genome Institute"/>
            <person name="Min B."/>
            <person name="Riley R."/>
            <person name="Sierra-Patev S."/>
            <person name="Naranjo-Ortiz M."/>
            <person name="Looney B."/>
            <person name="Konkel Z."/>
            <person name="Slot J.C."/>
            <person name="Sakamoto Y."/>
            <person name="Steenwyk J.L."/>
            <person name="Rokas A."/>
            <person name="Carro J."/>
            <person name="Camarero S."/>
            <person name="Ferreira P."/>
            <person name="Molpeceres G."/>
            <person name="Ruiz-Duenas F.J."/>
            <person name="Serrano A."/>
            <person name="Henrissat B."/>
            <person name="Drula E."/>
            <person name="Hughes K.W."/>
            <person name="Mata J.L."/>
            <person name="Ishikawa N.K."/>
            <person name="Vargas-Isla R."/>
            <person name="Ushijima S."/>
            <person name="Smith C.A."/>
            <person name="Ahrendt S."/>
            <person name="Andreopoulos W."/>
            <person name="He G."/>
            <person name="Labutti K."/>
            <person name="Lipzen A."/>
            <person name="Ng V."/>
            <person name="Sandor L."/>
            <person name="Barry K."/>
            <person name="Martinez A.T."/>
            <person name="Xiao Y."/>
            <person name="Gibbons J.G."/>
            <person name="Terashima K."/>
            <person name="Hibbett D.S."/>
            <person name="Grigoriev I.V."/>
        </authorList>
    </citation>
    <scope>NUCLEOTIDE SEQUENCE</scope>
    <source>
        <strain evidence="5">TFB10827</strain>
    </source>
</reference>
<dbReference type="CDD" id="cd11660">
    <property type="entry name" value="SANT_TRF"/>
    <property type="match status" value="2"/>
</dbReference>
<feature type="region of interest" description="Disordered" evidence="2">
    <location>
        <begin position="1007"/>
        <end position="1061"/>
    </location>
</feature>
<dbReference type="Pfam" id="PF00249">
    <property type="entry name" value="Myb_DNA-binding"/>
    <property type="match status" value="1"/>
</dbReference>
<keyword evidence="6" id="KW-1185">Reference proteome</keyword>
<dbReference type="Proteomes" id="UP001163828">
    <property type="component" value="Unassembled WGS sequence"/>
</dbReference>
<feature type="domain" description="HTH myb-type" evidence="4">
    <location>
        <begin position="186"/>
        <end position="218"/>
    </location>
</feature>
<evidence type="ECO:0008006" key="7">
    <source>
        <dbReference type="Google" id="ProtNLM"/>
    </source>
</evidence>
<feature type="region of interest" description="Disordered" evidence="2">
    <location>
        <begin position="773"/>
        <end position="914"/>
    </location>
</feature>
<feature type="compositionally biased region" description="Basic and acidic residues" evidence="2">
    <location>
        <begin position="1085"/>
        <end position="1094"/>
    </location>
</feature>
<proteinExistence type="predicted"/>
<dbReference type="Gene3D" id="1.10.246.220">
    <property type="match status" value="1"/>
</dbReference>
<dbReference type="SMART" id="SM00717">
    <property type="entry name" value="SANT"/>
    <property type="match status" value="2"/>
</dbReference>
<sequence length="1106" mass="119958">MTTTALATVTIGQDSTTSPLPKFKVPSVETFSFKAPLLPASSITASAGSSKQRRVSLALPSSPRVVPTSAWSFRDDTGLEEKKGKLRKIAADGEEELHERKLRKKWTQEETQMLVDGCNKHGVGNWKTILSDSTLKFDNRSPVDLKDRFRTYFPDAYKQHYPNARTHLSTKIRSTLPDGSSLFEKTRSKKRRPFTEEEDRALKAGYEKHGTIWATIVKDPIFQEQNRRSTDLRDRFRNAFPELYQAAGYKPRTSVKKKTALTDANSMAATAASTPVFTSGPSTPATSPRKPLRAATDDQLSMSTTGPVRMQTRRRRRNTSQGIFRGGTKSVPQSNAPSEDEMSSGGEDDDDVAKPARVTRSVSSSSNVLSWGHKPLPASFSSFSSPVTSSTTATDDEVEATDMMDTSVEDYSLNFTVPQNSNGMTMMIGKSAWGTQDWFSPNPRLDNSTDNAANVDTSAASTFIEGGGGNLSPSSPFSTFSSPPSFSLQTLNSLNSDLLHPMSNGFHNFNLSGINDSSEINGHGVFDRYDLVPPTTSNAYHSYAHSHTNSFSSSSSYTPYENLSFSSEIGLGDDYDSRSAFSDEWASAGVGGAMSSSMSMDGGIGIGAPGGRGFTHHSDYAGDLIFSARTHQPVQPFAHQGLGLGLSGMIPEISQSSGIHPLQLHAHTPALSALPGIDEIELTGITLEDSLMTESSPELEVGIMDMSSSPPSGTQQNLQQTHQQQQRQQQQRQLQPLDGTIRRRNMQPRSQSVMSESRLLRPLAFEDLVDLNMRDTDDGPESNDDPSDDEEQHLTPPATPITRPRPWRGLRKTSRRTGGTGGQYTSTSAHGRSVSVPPVDRAGLESPDLPEVPHANSQPEIRRLSSPSSNHQMEPPPSVNSLVQPSPSAQQQQPPSGSTEDGQSTPAAAAQIPLPNPPTFASLFLATQGENLYNLPFLDLHYYGGNQNNGMNMSGGGLTPTVMDSTETGSSRQALDLAQSNRSVSNMTLPSTANTFTLAGRRMMSDVREGSNVGNPKVNAGGVPPSQTQTQTHSPPPPMRSHSLSHSHTHPQQTLRSRHQRGQSIANVISAGPSVCPQDLILRSDNGRERSETNKRKRASWDGANM</sequence>
<feature type="compositionally biased region" description="Polar residues" evidence="2">
    <location>
        <begin position="855"/>
        <end position="872"/>
    </location>
</feature>
<evidence type="ECO:0000259" key="4">
    <source>
        <dbReference type="PROSITE" id="PS51294"/>
    </source>
</evidence>
<dbReference type="InterPro" id="IPR052450">
    <property type="entry name" value="TRBD-Containing_Protein"/>
</dbReference>
<keyword evidence="1" id="KW-0539">Nucleus</keyword>
<accession>A0ABQ8Q9L3</accession>
<evidence type="ECO:0000256" key="2">
    <source>
        <dbReference type="SAM" id="MobiDB-lite"/>
    </source>
</evidence>
<feature type="region of interest" description="Disordered" evidence="2">
    <location>
        <begin position="702"/>
        <end position="758"/>
    </location>
</feature>
<evidence type="ECO:0000313" key="5">
    <source>
        <dbReference type="EMBL" id="KAJ3995225.1"/>
    </source>
</evidence>
<dbReference type="PANTHER" id="PTHR46734:SF1">
    <property type="entry name" value="TELOMERIC REPEAT-BINDING FACTOR 1"/>
    <property type="match status" value="1"/>
</dbReference>
<feature type="compositionally biased region" description="Low complexity" evidence="2">
    <location>
        <begin position="361"/>
        <end position="370"/>
    </location>
</feature>